<gene>
    <name evidence="1" type="ORF">PZ638_07005</name>
</gene>
<dbReference type="RefSeq" id="WP_229597468.1">
    <property type="nucleotide sequence ID" value="NZ_CP135052.1"/>
</dbReference>
<proteinExistence type="predicted"/>
<accession>A0ABY9ZDI4</accession>
<keyword evidence="2" id="KW-1185">Reference proteome</keyword>
<dbReference type="Proteomes" id="UP001163184">
    <property type="component" value="Chromosome"/>
</dbReference>
<dbReference type="GeneID" id="92274196"/>
<protein>
    <submittedName>
        <fullName evidence="1">DUF2732 family protein</fullName>
    </submittedName>
</protein>
<sequence>MNIPEPTFTPVVDMGNGEDVTMIAVIQANREDEKNARSIIFASRLRRLSLQVIRDKLDYGQIAQLLESEANHIENQAQELNYV</sequence>
<organism evidence="1 2">
    <name type="scientific">Providencia hangzhouensis</name>
    <dbReference type="NCBI Taxonomy" id="3031799"/>
    <lineage>
        <taxon>Bacteria</taxon>
        <taxon>Pseudomonadati</taxon>
        <taxon>Pseudomonadota</taxon>
        <taxon>Gammaproteobacteria</taxon>
        <taxon>Enterobacterales</taxon>
        <taxon>Morganellaceae</taxon>
        <taxon>Providencia</taxon>
    </lineage>
</organism>
<dbReference type="EMBL" id="CP135052">
    <property type="protein sequence ID" value="WNK25620.1"/>
    <property type="molecule type" value="Genomic_DNA"/>
</dbReference>
<evidence type="ECO:0000313" key="1">
    <source>
        <dbReference type="EMBL" id="WNK25620.1"/>
    </source>
</evidence>
<name>A0ABY9ZDI4_9GAMM</name>
<dbReference type="InterPro" id="IPR020126">
    <property type="entry name" value="DUF2732"/>
</dbReference>
<evidence type="ECO:0000313" key="2">
    <source>
        <dbReference type="Proteomes" id="UP001163184"/>
    </source>
</evidence>
<reference evidence="1" key="1">
    <citation type="journal article" date="2023" name="Microbiol. Spectr.">
        <title>Whole-genome sequencing provides insights into a novel species: Providencia hangzhouensis associated with urinary tract infections.</title>
        <authorList>
            <person name="Dong X."/>
            <person name="Yu Y."/>
            <person name="Liu J."/>
            <person name="Cao D."/>
            <person name="Xiang Y."/>
            <person name="Bi K."/>
            <person name="Yuan X."/>
            <person name="Li S."/>
            <person name="Wu T."/>
            <person name="Zhang Y."/>
        </authorList>
    </citation>
    <scope>NUCLEOTIDE SEQUENCE</scope>
    <source>
        <strain evidence="1">PR-310</strain>
    </source>
</reference>
<dbReference type="Pfam" id="PF10809">
    <property type="entry name" value="DUF2732"/>
    <property type="match status" value="1"/>
</dbReference>